<accession>A0A9P6D0W3</accession>
<name>A0A9P6D0W3_9AGAR</name>
<gene>
    <name evidence="2" type="ORF">BDN70DRAFT_894781</name>
</gene>
<feature type="compositionally biased region" description="Pro residues" evidence="1">
    <location>
        <begin position="286"/>
        <end position="299"/>
    </location>
</feature>
<evidence type="ECO:0000256" key="1">
    <source>
        <dbReference type="SAM" id="MobiDB-lite"/>
    </source>
</evidence>
<evidence type="ECO:0000313" key="3">
    <source>
        <dbReference type="Proteomes" id="UP000807469"/>
    </source>
</evidence>
<feature type="compositionally biased region" description="Pro residues" evidence="1">
    <location>
        <begin position="54"/>
        <end position="66"/>
    </location>
</feature>
<feature type="region of interest" description="Disordered" evidence="1">
    <location>
        <begin position="202"/>
        <end position="237"/>
    </location>
</feature>
<feature type="compositionally biased region" description="Polar residues" evidence="1">
    <location>
        <begin position="202"/>
        <end position="224"/>
    </location>
</feature>
<evidence type="ECO:0000313" key="2">
    <source>
        <dbReference type="EMBL" id="KAF9479680.1"/>
    </source>
</evidence>
<keyword evidence="3" id="KW-1185">Reference proteome</keyword>
<dbReference type="AlphaFoldDB" id="A0A9P6D0W3"/>
<protein>
    <submittedName>
        <fullName evidence="2">Uncharacterized protein</fullName>
    </submittedName>
</protein>
<feature type="compositionally biased region" description="Polar residues" evidence="1">
    <location>
        <begin position="97"/>
        <end position="110"/>
    </location>
</feature>
<feature type="compositionally biased region" description="Low complexity" evidence="1">
    <location>
        <begin position="225"/>
        <end position="237"/>
    </location>
</feature>
<sequence length="422" mass="45471">MARRTTTAPNYASEINAGLNAFLMNEIRSLPPMLASTRVFKSHTNTYAWTRASQPPPPPPSPPSAQPVPTSTTTSTATATATAQSTSGSSSSSQGTDVLSQTSNSSSMNFDNKFPMTSPASMPPSFSPAFSTSPSENVANSPLYATGSMPPPPPPSLRPLQHQYQPSLHHNVKPRIRRPRTKYSNAPIQLPHLDPAFSIPSLINSNSTSHQIESTSDDTPNTHVPPTSTEPSFSFPQPTSSFSFTSIGNFTTHRSTTFDAFNLNAMISQTVNGTPYPRPLSAQPSPSHPLPPVLAPVPIPSAASPSQSPSSPELDIRTLLAWHPSYIGSPPTIDPKIPLRIIQKLTNAIILSYKIKWDAITSLEFRNGGPIVDALGRVSAWVVYFVGRGAGKVKERVGFNKMLHVRHCMDKHTVEFHPPSAS</sequence>
<feature type="compositionally biased region" description="Low complexity" evidence="1">
    <location>
        <begin position="67"/>
        <end position="96"/>
    </location>
</feature>
<feature type="compositionally biased region" description="Low complexity" evidence="1">
    <location>
        <begin position="300"/>
        <end position="312"/>
    </location>
</feature>
<proteinExistence type="predicted"/>
<feature type="region of interest" description="Disordered" evidence="1">
    <location>
        <begin position="274"/>
        <end position="312"/>
    </location>
</feature>
<organism evidence="2 3">
    <name type="scientific">Pholiota conissans</name>
    <dbReference type="NCBI Taxonomy" id="109636"/>
    <lineage>
        <taxon>Eukaryota</taxon>
        <taxon>Fungi</taxon>
        <taxon>Dikarya</taxon>
        <taxon>Basidiomycota</taxon>
        <taxon>Agaricomycotina</taxon>
        <taxon>Agaricomycetes</taxon>
        <taxon>Agaricomycetidae</taxon>
        <taxon>Agaricales</taxon>
        <taxon>Agaricineae</taxon>
        <taxon>Strophariaceae</taxon>
        <taxon>Pholiota</taxon>
    </lineage>
</organism>
<reference evidence="2" key="1">
    <citation type="submission" date="2020-11" db="EMBL/GenBank/DDBJ databases">
        <authorList>
            <consortium name="DOE Joint Genome Institute"/>
            <person name="Ahrendt S."/>
            <person name="Riley R."/>
            <person name="Andreopoulos W."/>
            <person name="Labutti K."/>
            <person name="Pangilinan J."/>
            <person name="Ruiz-Duenas F.J."/>
            <person name="Barrasa J.M."/>
            <person name="Sanchez-Garcia M."/>
            <person name="Camarero S."/>
            <person name="Miyauchi S."/>
            <person name="Serrano A."/>
            <person name="Linde D."/>
            <person name="Babiker R."/>
            <person name="Drula E."/>
            <person name="Ayuso-Fernandez I."/>
            <person name="Pacheco R."/>
            <person name="Padilla G."/>
            <person name="Ferreira P."/>
            <person name="Barriuso J."/>
            <person name="Kellner H."/>
            <person name="Castanera R."/>
            <person name="Alfaro M."/>
            <person name="Ramirez L."/>
            <person name="Pisabarro A.G."/>
            <person name="Kuo A."/>
            <person name="Tritt A."/>
            <person name="Lipzen A."/>
            <person name="He G."/>
            <person name="Yan M."/>
            <person name="Ng V."/>
            <person name="Cullen D."/>
            <person name="Martin F."/>
            <person name="Rosso M.-N."/>
            <person name="Henrissat B."/>
            <person name="Hibbett D."/>
            <person name="Martinez A.T."/>
            <person name="Grigoriev I.V."/>
        </authorList>
    </citation>
    <scope>NUCLEOTIDE SEQUENCE</scope>
    <source>
        <strain evidence="2">CIRM-BRFM 674</strain>
    </source>
</reference>
<comment type="caution">
    <text evidence="2">The sequence shown here is derived from an EMBL/GenBank/DDBJ whole genome shotgun (WGS) entry which is preliminary data.</text>
</comment>
<dbReference type="EMBL" id="MU155208">
    <property type="protein sequence ID" value="KAF9479680.1"/>
    <property type="molecule type" value="Genomic_DNA"/>
</dbReference>
<dbReference type="Proteomes" id="UP000807469">
    <property type="component" value="Unassembled WGS sequence"/>
</dbReference>
<feature type="region of interest" description="Disordered" evidence="1">
    <location>
        <begin position="49"/>
        <end position="162"/>
    </location>
</feature>